<dbReference type="Proteomes" id="UP000538147">
    <property type="component" value="Unassembled WGS sequence"/>
</dbReference>
<proteinExistence type="predicted"/>
<evidence type="ECO:0000256" key="6">
    <source>
        <dbReference type="ARBA" id="ARBA00022989"/>
    </source>
</evidence>
<dbReference type="PANTHER" id="PTHR33162:SF1">
    <property type="entry name" value="SEC-INDEPENDENT PROTEIN TRANSLOCASE PROTEIN TATA, CHLOROPLASTIC"/>
    <property type="match status" value="1"/>
</dbReference>
<dbReference type="InterPro" id="IPR003369">
    <property type="entry name" value="TatA/B/E"/>
</dbReference>
<evidence type="ECO:0000256" key="3">
    <source>
        <dbReference type="ARBA" id="ARBA00022475"/>
    </source>
</evidence>
<keyword evidence="5" id="KW-0653">Protein transport</keyword>
<dbReference type="EMBL" id="JACIIV010000008">
    <property type="protein sequence ID" value="MBB6227086.1"/>
    <property type="molecule type" value="Genomic_DNA"/>
</dbReference>
<dbReference type="PANTHER" id="PTHR33162">
    <property type="entry name" value="SEC-INDEPENDENT PROTEIN TRANSLOCASE PROTEIN TATA, CHLOROPLASTIC"/>
    <property type="match status" value="1"/>
</dbReference>
<name>A0A841L485_9SPHN</name>
<evidence type="ECO:0000256" key="8">
    <source>
        <dbReference type="ARBA" id="ARBA00023136"/>
    </source>
</evidence>
<feature type="region of interest" description="Disordered" evidence="9">
    <location>
        <begin position="88"/>
        <end position="167"/>
    </location>
</feature>
<reference evidence="10 11" key="1">
    <citation type="submission" date="2020-08" db="EMBL/GenBank/DDBJ databases">
        <title>Genomic Encyclopedia of Type Strains, Phase IV (KMG-IV): sequencing the most valuable type-strain genomes for metagenomic binning, comparative biology and taxonomic classification.</title>
        <authorList>
            <person name="Goeker M."/>
        </authorList>
    </citation>
    <scope>NUCLEOTIDE SEQUENCE [LARGE SCALE GENOMIC DNA]</scope>
    <source>
        <strain evidence="10 11">DSM 102189</strain>
    </source>
</reference>
<accession>A0A841L485</accession>
<evidence type="ECO:0000256" key="1">
    <source>
        <dbReference type="ARBA" id="ARBA00004167"/>
    </source>
</evidence>
<dbReference type="NCBIfam" id="TIGR01410">
    <property type="entry name" value="tatB"/>
    <property type="match status" value="1"/>
</dbReference>
<evidence type="ECO:0000256" key="9">
    <source>
        <dbReference type="SAM" id="MobiDB-lite"/>
    </source>
</evidence>
<dbReference type="GO" id="GO:0016020">
    <property type="term" value="C:membrane"/>
    <property type="evidence" value="ECO:0007669"/>
    <property type="project" value="UniProtKB-SubCell"/>
</dbReference>
<keyword evidence="3" id="KW-1003">Cell membrane</keyword>
<keyword evidence="8" id="KW-0472">Membrane</keyword>
<dbReference type="RefSeq" id="WP_184197029.1">
    <property type="nucleotide sequence ID" value="NZ_BMOX01000007.1"/>
</dbReference>
<dbReference type="GO" id="GO:0043953">
    <property type="term" value="P:protein transport by the Tat complex"/>
    <property type="evidence" value="ECO:0007669"/>
    <property type="project" value="InterPro"/>
</dbReference>
<dbReference type="Pfam" id="PF02416">
    <property type="entry name" value="TatA_B_E"/>
    <property type="match status" value="1"/>
</dbReference>
<keyword evidence="2" id="KW-0813">Transport</keyword>
<evidence type="ECO:0000313" key="11">
    <source>
        <dbReference type="Proteomes" id="UP000538147"/>
    </source>
</evidence>
<evidence type="ECO:0000256" key="7">
    <source>
        <dbReference type="ARBA" id="ARBA00023010"/>
    </source>
</evidence>
<evidence type="ECO:0000256" key="2">
    <source>
        <dbReference type="ARBA" id="ARBA00022448"/>
    </source>
</evidence>
<protein>
    <submittedName>
        <fullName evidence="10">Sec-independent protein translocase protein TatB</fullName>
    </submittedName>
</protein>
<keyword evidence="6" id="KW-1133">Transmembrane helix</keyword>
<gene>
    <name evidence="10" type="ORF">FHS79_001250</name>
</gene>
<keyword evidence="11" id="KW-1185">Reference proteome</keyword>
<keyword evidence="4" id="KW-0812">Transmembrane</keyword>
<dbReference type="InterPro" id="IPR018448">
    <property type="entry name" value="TatB"/>
</dbReference>
<comment type="caution">
    <text evidence="10">The sequence shown here is derived from an EMBL/GenBank/DDBJ whole genome shotgun (WGS) entry which is preliminary data.</text>
</comment>
<dbReference type="GO" id="GO:0008320">
    <property type="term" value="F:protein transmembrane transporter activity"/>
    <property type="evidence" value="ECO:0007669"/>
    <property type="project" value="InterPro"/>
</dbReference>
<dbReference type="Gene3D" id="1.20.5.3310">
    <property type="match status" value="1"/>
</dbReference>
<dbReference type="PRINTS" id="PR01506">
    <property type="entry name" value="TATBPROTEIN"/>
</dbReference>
<evidence type="ECO:0000256" key="4">
    <source>
        <dbReference type="ARBA" id="ARBA00022692"/>
    </source>
</evidence>
<dbReference type="AlphaFoldDB" id="A0A841L485"/>
<evidence type="ECO:0000256" key="5">
    <source>
        <dbReference type="ARBA" id="ARBA00022927"/>
    </source>
</evidence>
<sequence length="167" mass="18086">MFGIDSSELFVIGVVALLVIGPQRLPQAMRMVGQWVAKGRAMTRHVRSGFDAMVREAELEEMQKAWAKQNEAIMKATAMDPTAFMDPGNANAALMPPETPPATLPEPALDNLTVPLADTPEPSMLAGPDEPQPAMLAKPKRKRTPRTTPAAHAAPEQMPPESVPDER</sequence>
<comment type="subcellular location">
    <subcellularLocation>
        <location evidence="1">Membrane</location>
        <topology evidence="1">Single-pass membrane protein</topology>
    </subcellularLocation>
</comment>
<keyword evidence="7" id="KW-0811">Translocation</keyword>
<organism evidence="10 11">
    <name type="scientific">Polymorphobacter multimanifer</name>
    <dbReference type="NCBI Taxonomy" id="1070431"/>
    <lineage>
        <taxon>Bacteria</taxon>
        <taxon>Pseudomonadati</taxon>
        <taxon>Pseudomonadota</taxon>
        <taxon>Alphaproteobacteria</taxon>
        <taxon>Sphingomonadales</taxon>
        <taxon>Sphingosinicellaceae</taxon>
        <taxon>Polymorphobacter</taxon>
    </lineage>
</organism>
<feature type="compositionally biased region" description="Pro residues" evidence="9">
    <location>
        <begin position="157"/>
        <end position="167"/>
    </location>
</feature>
<evidence type="ECO:0000313" key="10">
    <source>
        <dbReference type="EMBL" id="MBB6227086.1"/>
    </source>
</evidence>